<proteinExistence type="predicted"/>
<dbReference type="Proteomes" id="UP000017836">
    <property type="component" value="Unassembled WGS sequence"/>
</dbReference>
<dbReference type="HOGENOM" id="CLU_1557356_0_0_1"/>
<dbReference type="Gene3D" id="3.30.110.60">
    <property type="entry name" value="YhbY-like"/>
    <property type="match status" value="1"/>
</dbReference>
<organism evidence="5 6">
    <name type="scientific">Amborella trichopoda</name>
    <dbReference type="NCBI Taxonomy" id="13333"/>
    <lineage>
        <taxon>Eukaryota</taxon>
        <taxon>Viridiplantae</taxon>
        <taxon>Streptophyta</taxon>
        <taxon>Embryophyta</taxon>
        <taxon>Tracheophyta</taxon>
        <taxon>Spermatophyta</taxon>
        <taxon>Magnoliopsida</taxon>
        <taxon>Amborellales</taxon>
        <taxon>Amborellaceae</taxon>
        <taxon>Amborella</taxon>
    </lineage>
</organism>
<accession>W1NM47</accession>
<dbReference type="FunFam" id="3.30.110.60:FF:000004">
    <property type="entry name" value="RNA-binding CRS1 / YhbY (CRM) domain protein"/>
    <property type="match status" value="1"/>
</dbReference>
<dbReference type="SUPFAM" id="SSF75471">
    <property type="entry name" value="YhbY-like"/>
    <property type="match status" value="1"/>
</dbReference>
<dbReference type="Gramene" id="ERM96334">
    <property type="protein sequence ID" value="ERM96334"/>
    <property type="gene ID" value="AMTR_s00001p00208370"/>
</dbReference>
<feature type="domain" description="CRM" evidence="4">
    <location>
        <begin position="21"/>
        <end position="120"/>
    </location>
</feature>
<dbReference type="InterPro" id="IPR035920">
    <property type="entry name" value="YhbY-like_sf"/>
</dbReference>
<dbReference type="PROSITE" id="PS51295">
    <property type="entry name" value="CRM"/>
    <property type="match status" value="1"/>
</dbReference>
<sequence>MTHSLLCNLNNKGSHGHGALLQLSIKEKKELASYAHSLGKKLKSQQVGKSGVTPAVAASFIETLEANEVLKLKIHGSCPGELNDVIKQLEESTGSVAIGQIGRAVILYRPSLSKLKAAEKKHQDKITRRGRILKASDSSEKSWSRKFHSEPRTVPKLSGRGRRGSSRFISTF</sequence>
<dbReference type="STRING" id="13333.W1NM47"/>
<evidence type="ECO:0000256" key="1">
    <source>
        <dbReference type="ARBA" id="ARBA00022884"/>
    </source>
</evidence>
<reference evidence="6" key="1">
    <citation type="journal article" date="2013" name="Science">
        <title>The Amborella genome and the evolution of flowering plants.</title>
        <authorList>
            <consortium name="Amborella Genome Project"/>
        </authorList>
    </citation>
    <scope>NUCLEOTIDE SEQUENCE [LARGE SCALE GENOMIC DNA]</scope>
</reference>
<dbReference type="Pfam" id="PF01985">
    <property type="entry name" value="CRS1_YhbY"/>
    <property type="match status" value="1"/>
</dbReference>
<keyword evidence="1 2" id="KW-0694">RNA-binding</keyword>
<dbReference type="SMART" id="SM01103">
    <property type="entry name" value="CRS1_YhbY"/>
    <property type="match status" value="1"/>
</dbReference>
<protein>
    <recommendedName>
        <fullName evidence="4">CRM domain-containing protein</fullName>
    </recommendedName>
</protein>
<feature type="compositionally biased region" description="Basic and acidic residues" evidence="3">
    <location>
        <begin position="137"/>
        <end position="153"/>
    </location>
</feature>
<evidence type="ECO:0000313" key="5">
    <source>
        <dbReference type="EMBL" id="ERM96334.1"/>
    </source>
</evidence>
<dbReference type="AlphaFoldDB" id="W1NM47"/>
<dbReference type="PANTHER" id="PTHR47714:SF1">
    <property type="entry name" value="RNA-BINDING CRS1 _ YHBY (CRM) DOMAIN PROTEIN"/>
    <property type="match status" value="1"/>
</dbReference>
<dbReference type="EMBL" id="KI397142">
    <property type="protein sequence ID" value="ERM96334.1"/>
    <property type="molecule type" value="Genomic_DNA"/>
</dbReference>
<evidence type="ECO:0000256" key="3">
    <source>
        <dbReference type="SAM" id="MobiDB-lite"/>
    </source>
</evidence>
<gene>
    <name evidence="5" type="ORF">AMTR_s00001p00208370</name>
</gene>
<dbReference type="PANTHER" id="PTHR47714">
    <property type="entry name" value="CRS1/YHBY DOMAIN CONTAINING PROTEIN, EXPRESSED"/>
    <property type="match status" value="1"/>
</dbReference>
<dbReference type="eggNOG" id="ENOG502RZGM">
    <property type="taxonomic scope" value="Eukaryota"/>
</dbReference>
<name>W1NM47_AMBTC</name>
<dbReference type="InterPro" id="IPR001890">
    <property type="entry name" value="RNA-binding_CRM"/>
</dbReference>
<feature type="region of interest" description="Disordered" evidence="3">
    <location>
        <begin position="131"/>
        <end position="172"/>
    </location>
</feature>
<evidence type="ECO:0000259" key="4">
    <source>
        <dbReference type="PROSITE" id="PS51295"/>
    </source>
</evidence>
<dbReference type="GO" id="GO:0003723">
    <property type="term" value="F:RNA binding"/>
    <property type="evidence" value="ECO:0007669"/>
    <property type="project" value="UniProtKB-UniRule"/>
</dbReference>
<evidence type="ECO:0000256" key="2">
    <source>
        <dbReference type="PROSITE-ProRule" id="PRU00626"/>
    </source>
</evidence>
<keyword evidence="6" id="KW-1185">Reference proteome</keyword>
<evidence type="ECO:0000313" key="6">
    <source>
        <dbReference type="Proteomes" id="UP000017836"/>
    </source>
</evidence>